<dbReference type="PANTHER" id="PTHR21356:SF1">
    <property type="entry name" value="ARMADILLO REPEAT-CONTAINING PROTEIN 2"/>
    <property type="match status" value="1"/>
</dbReference>
<evidence type="ECO:0008006" key="4">
    <source>
        <dbReference type="Google" id="ProtNLM"/>
    </source>
</evidence>
<feature type="compositionally biased region" description="Acidic residues" evidence="1">
    <location>
        <begin position="900"/>
        <end position="909"/>
    </location>
</feature>
<accession>A0ABN8B6E4</accession>
<dbReference type="PANTHER" id="PTHR21356">
    <property type="entry name" value="ARMADILLO REPEAT CONTAINING 2"/>
    <property type="match status" value="1"/>
</dbReference>
<feature type="region of interest" description="Disordered" evidence="1">
    <location>
        <begin position="125"/>
        <end position="179"/>
    </location>
</feature>
<feature type="region of interest" description="Disordered" evidence="1">
    <location>
        <begin position="194"/>
        <end position="222"/>
    </location>
</feature>
<dbReference type="Proteomes" id="UP001153292">
    <property type="component" value="Chromosome 21"/>
</dbReference>
<protein>
    <recommendedName>
        <fullName evidence="4">Armadillo repeat-containing protein 2</fullName>
    </recommendedName>
</protein>
<dbReference type="InterPro" id="IPR038905">
    <property type="entry name" value="ARMC2"/>
</dbReference>
<feature type="region of interest" description="Disordered" evidence="1">
    <location>
        <begin position="36"/>
        <end position="80"/>
    </location>
</feature>
<evidence type="ECO:0000313" key="3">
    <source>
        <dbReference type="Proteomes" id="UP001153292"/>
    </source>
</evidence>
<name>A0ABN8B6E4_CHISP</name>
<dbReference type="Pfam" id="PF00514">
    <property type="entry name" value="Arm"/>
    <property type="match status" value="1"/>
</dbReference>
<evidence type="ECO:0000256" key="1">
    <source>
        <dbReference type="SAM" id="MobiDB-lite"/>
    </source>
</evidence>
<gene>
    <name evidence="2" type="ORF">CHILSU_LOCUS6081</name>
</gene>
<reference evidence="2" key="1">
    <citation type="submission" date="2021-12" db="EMBL/GenBank/DDBJ databases">
        <authorList>
            <person name="King R."/>
        </authorList>
    </citation>
    <scope>NUCLEOTIDE SEQUENCE</scope>
</reference>
<dbReference type="SUPFAM" id="SSF48371">
    <property type="entry name" value="ARM repeat"/>
    <property type="match status" value="2"/>
</dbReference>
<feature type="compositionally biased region" description="Basic and acidic residues" evidence="1">
    <location>
        <begin position="202"/>
        <end position="212"/>
    </location>
</feature>
<organism evidence="2 3">
    <name type="scientific">Chilo suppressalis</name>
    <name type="common">Asiatic rice borer moth</name>
    <dbReference type="NCBI Taxonomy" id="168631"/>
    <lineage>
        <taxon>Eukaryota</taxon>
        <taxon>Metazoa</taxon>
        <taxon>Ecdysozoa</taxon>
        <taxon>Arthropoda</taxon>
        <taxon>Hexapoda</taxon>
        <taxon>Insecta</taxon>
        <taxon>Pterygota</taxon>
        <taxon>Neoptera</taxon>
        <taxon>Endopterygota</taxon>
        <taxon>Lepidoptera</taxon>
        <taxon>Glossata</taxon>
        <taxon>Ditrysia</taxon>
        <taxon>Pyraloidea</taxon>
        <taxon>Crambidae</taxon>
        <taxon>Crambinae</taxon>
        <taxon>Chilo</taxon>
    </lineage>
</organism>
<proteinExistence type="predicted"/>
<sequence>MSDRGARRGAGAPFYAPPRRKTSAEIISEARAALYGEMSGSGSGSGGALRPLRTRRPFTPREPQRTLFTERARNTDPRPPSAFDLKYLSLSESTEEITTAMLGARMSSLDEEKLNSILMMEPQNNARKKTNSRNSQPKLIQDRSGDGWSGFAKLPHLSGRSKPLHRRNTTGQGTDELKIGSDLAQAISVSRPLGGTDGDDVFGDHIIDDNPRKSLSPDTNTKKKSFALNKSMSYDSGHKNVSGDLAVKHLAVQIPNTSSKDFDSTSILELSEVLSERKQPVERTVLLLEALQKVLEKSTPASSLRDLVLRSLYAHIDCDDERVLVAIARAMLTMRVTGTHLAAACKLVFKIARNDKNDHFFKNTNLLDLLVEGCGRADPLAEGECCVYGAGALRFLALEPSLCALAHKAGALHLAALHLKILNNAKAENPRAVTDQSTHALYQLTGALRNLAGEEKEAPTFVVSGALSELVSALLHHTDRDVLTNVARCLSVLSAEETCCAWLCASPVSAHSLLRALAACAARAPLAVRLTYTLGNMAAADEQARINIYSEDGGVDVLLTILELYTKRNDEANAETDPDLHLIGTDLGGSDGSNEDVLIKTVRVVANLCLCERAGRGLAREHVERAVQALLACLQLATDDVQLTEPTDEQSSFVERREELATAALATLNNITFYREPPDPPDPLHQLLDQLCKATCRQLRGSGPAACEAVRALGNLSRGARSAQFIVLEGALDALVPFLEHEDETVRCAAAGVLVNVCGAGSQCGAAATLAARALAAAARSADAPSAALLARALWNAHAHAPLPPTCAHQAAAALSAFIDDESVFAACEALRMGDRRASDPALFKHNVHFDIHHHNNNNNHPGDKRQLKHFIRANSVDRELNIEHSDEETDDAGHSGEDLGFEEGEGEEECDCGPCTRLAAWEELVGVAIPLLEKLRPPRADASVGTD</sequence>
<dbReference type="InterPro" id="IPR016024">
    <property type="entry name" value="ARM-type_fold"/>
</dbReference>
<feature type="region of interest" description="Disordered" evidence="1">
    <location>
        <begin position="885"/>
        <end position="909"/>
    </location>
</feature>
<dbReference type="InterPro" id="IPR000225">
    <property type="entry name" value="Armadillo"/>
</dbReference>
<feature type="region of interest" description="Disordered" evidence="1">
    <location>
        <begin position="1"/>
        <end position="22"/>
    </location>
</feature>
<dbReference type="SMART" id="SM00185">
    <property type="entry name" value="ARM"/>
    <property type="match status" value="4"/>
</dbReference>
<dbReference type="EMBL" id="OU963914">
    <property type="protein sequence ID" value="CAH0402830.1"/>
    <property type="molecule type" value="Genomic_DNA"/>
</dbReference>
<dbReference type="Gene3D" id="1.25.10.10">
    <property type="entry name" value="Leucine-rich Repeat Variant"/>
    <property type="match status" value="2"/>
</dbReference>
<feature type="compositionally biased region" description="Basic and acidic residues" evidence="1">
    <location>
        <begin position="62"/>
        <end position="76"/>
    </location>
</feature>
<keyword evidence="3" id="KW-1185">Reference proteome</keyword>
<evidence type="ECO:0000313" key="2">
    <source>
        <dbReference type="EMBL" id="CAH0402830.1"/>
    </source>
</evidence>
<dbReference type="InterPro" id="IPR011989">
    <property type="entry name" value="ARM-like"/>
</dbReference>